<dbReference type="InParanoid" id="Q55CW8"/>
<accession>Q55CW8</accession>
<keyword evidence="3" id="KW-1185">Reference proteome</keyword>
<feature type="domain" description="C2H2-type" evidence="1">
    <location>
        <begin position="115"/>
        <end position="138"/>
    </location>
</feature>
<dbReference type="Proteomes" id="UP000002195">
    <property type="component" value="Unassembled WGS sequence"/>
</dbReference>
<dbReference type="dictyBase" id="DDB_G0269870"/>
<dbReference type="KEGG" id="ddi:DDB_G0269870"/>
<gene>
    <name evidence="2" type="ORF">DDB_G0269870</name>
</gene>
<dbReference type="PaxDb" id="44689-DDB0190632"/>
<sequence length="158" mass="18081">MKFIRIKFQSNNGSFKSIIFYFSSYPSDLSIDPIIGRILDLSNNNNNQNNNNNIIEFEESLINSVYQSLFQFVQKPSISCVNCGAYETQYPRLKISSIFNTIKSSFQSTDNKHYCGYLKCNSSFDDVDRLSLHMVKEHPCDETPPGSKFFIIRGGSNN</sequence>
<proteinExistence type="predicted"/>
<evidence type="ECO:0000313" key="2">
    <source>
        <dbReference type="EMBL" id="EAL72285.1"/>
    </source>
</evidence>
<comment type="caution">
    <text evidence="2">The sequence shown here is derived from an EMBL/GenBank/DDBJ whole genome shotgun (WGS) entry which is preliminary data.</text>
</comment>
<organism evidence="2 3">
    <name type="scientific">Dictyostelium discoideum</name>
    <name type="common">Social amoeba</name>
    <dbReference type="NCBI Taxonomy" id="44689"/>
    <lineage>
        <taxon>Eukaryota</taxon>
        <taxon>Amoebozoa</taxon>
        <taxon>Evosea</taxon>
        <taxon>Eumycetozoa</taxon>
        <taxon>Dictyostelia</taxon>
        <taxon>Dictyosteliales</taxon>
        <taxon>Dictyosteliaceae</taxon>
        <taxon>Dictyostelium</taxon>
    </lineage>
</organism>
<dbReference type="RefSeq" id="XP_646363.1">
    <property type="nucleotide sequence ID" value="XM_641271.1"/>
</dbReference>
<protein>
    <recommendedName>
        <fullName evidence="1">C2H2-type domain-containing protein</fullName>
    </recommendedName>
</protein>
<dbReference type="AlphaFoldDB" id="Q55CW8"/>
<dbReference type="EMBL" id="AAFI02000005">
    <property type="protein sequence ID" value="EAL72285.1"/>
    <property type="molecule type" value="Genomic_DNA"/>
</dbReference>
<dbReference type="HOGENOM" id="CLU_1672520_0_0_1"/>
<reference evidence="2 3" key="1">
    <citation type="journal article" date="2005" name="Nature">
        <title>The genome of the social amoeba Dictyostelium discoideum.</title>
        <authorList>
            <consortium name="The Dictyostelium discoideum Sequencing Consortium"/>
            <person name="Eichinger L."/>
            <person name="Pachebat J.A."/>
            <person name="Glockner G."/>
            <person name="Rajandream M.A."/>
            <person name="Sucgang R."/>
            <person name="Berriman M."/>
            <person name="Song J."/>
            <person name="Olsen R."/>
            <person name="Szafranski K."/>
            <person name="Xu Q."/>
            <person name="Tunggal B."/>
            <person name="Kummerfeld S."/>
            <person name="Madera M."/>
            <person name="Konfortov B.A."/>
            <person name="Rivero F."/>
            <person name="Bankier A.T."/>
            <person name="Lehmann R."/>
            <person name="Hamlin N."/>
            <person name="Davies R."/>
            <person name="Gaudet P."/>
            <person name="Fey P."/>
            <person name="Pilcher K."/>
            <person name="Chen G."/>
            <person name="Saunders D."/>
            <person name="Sodergren E."/>
            <person name="Davis P."/>
            <person name="Kerhornou A."/>
            <person name="Nie X."/>
            <person name="Hall N."/>
            <person name="Anjard C."/>
            <person name="Hemphill L."/>
            <person name="Bason N."/>
            <person name="Farbrother P."/>
            <person name="Desany B."/>
            <person name="Just E."/>
            <person name="Morio T."/>
            <person name="Rost R."/>
            <person name="Churcher C."/>
            <person name="Cooper J."/>
            <person name="Haydock S."/>
            <person name="van Driessche N."/>
            <person name="Cronin A."/>
            <person name="Goodhead I."/>
            <person name="Muzny D."/>
            <person name="Mourier T."/>
            <person name="Pain A."/>
            <person name="Lu M."/>
            <person name="Harper D."/>
            <person name="Lindsay R."/>
            <person name="Hauser H."/>
            <person name="James K."/>
            <person name="Quiles M."/>
            <person name="Madan Babu M."/>
            <person name="Saito T."/>
            <person name="Buchrieser C."/>
            <person name="Wardroper A."/>
            <person name="Felder M."/>
            <person name="Thangavelu M."/>
            <person name="Johnson D."/>
            <person name="Knights A."/>
            <person name="Loulseged H."/>
            <person name="Mungall K."/>
            <person name="Oliver K."/>
            <person name="Price C."/>
            <person name="Quail M.A."/>
            <person name="Urushihara H."/>
            <person name="Hernandez J."/>
            <person name="Rabbinowitsch E."/>
            <person name="Steffen D."/>
            <person name="Sanders M."/>
            <person name="Ma J."/>
            <person name="Kohara Y."/>
            <person name="Sharp S."/>
            <person name="Simmonds M."/>
            <person name="Spiegler S."/>
            <person name="Tivey A."/>
            <person name="Sugano S."/>
            <person name="White B."/>
            <person name="Walker D."/>
            <person name="Woodward J."/>
            <person name="Winckler T."/>
            <person name="Tanaka Y."/>
            <person name="Shaulsky G."/>
            <person name="Schleicher M."/>
            <person name="Weinstock G."/>
            <person name="Rosenthal A."/>
            <person name="Cox E.C."/>
            <person name="Chisholm R.L."/>
            <person name="Gibbs R."/>
            <person name="Loomis W.F."/>
            <person name="Platzer M."/>
            <person name="Kay R.R."/>
            <person name="Williams J."/>
            <person name="Dear P.H."/>
            <person name="Noegel A.A."/>
            <person name="Barrell B."/>
            <person name="Kuspa A."/>
        </authorList>
    </citation>
    <scope>NUCLEOTIDE SEQUENCE [LARGE SCALE GENOMIC DNA]</scope>
    <source>
        <strain evidence="2 3">AX4</strain>
    </source>
</reference>
<dbReference type="InterPro" id="IPR013087">
    <property type="entry name" value="Znf_C2H2_type"/>
</dbReference>
<evidence type="ECO:0000313" key="3">
    <source>
        <dbReference type="Proteomes" id="UP000002195"/>
    </source>
</evidence>
<dbReference type="PROSITE" id="PS00028">
    <property type="entry name" value="ZINC_FINGER_C2H2_1"/>
    <property type="match status" value="1"/>
</dbReference>
<dbReference type="VEuPathDB" id="AmoebaDB:DDB_G0269870"/>
<name>Q55CW8_DICDI</name>
<evidence type="ECO:0000259" key="1">
    <source>
        <dbReference type="PROSITE" id="PS00028"/>
    </source>
</evidence>
<dbReference type="GeneID" id="8617318"/>